<accession>A0A4Y3WYI3</accession>
<protein>
    <recommendedName>
        <fullName evidence="1">GyrI-like small molecule binding domain-containing protein</fullName>
    </recommendedName>
</protein>
<dbReference type="Gene3D" id="3.20.80.10">
    <property type="entry name" value="Regulatory factor, effector binding domain"/>
    <property type="match status" value="1"/>
</dbReference>
<reference evidence="2 3" key="1">
    <citation type="submission" date="2019-06" db="EMBL/GenBank/DDBJ databases">
        <title>Whole genome shotgun sequence of Pseudonocardia hydrocarbonoxydans NBRC 14498.</title>
        <authorList>
            <person name="Hosoyama A."/>
            <person name="Uohara A."/>
            <person name="Ohji S."/>
            <person name="Ichikawa N."/>
        </authorList>
    </citation>
    <scope>NUCLEOTIDE SEQUENCE [LARGE SCALE GENOMIC DNA]</scope>
    <source>
        <strain evidence="2 3">NBRC 14498</strain>
    </source>
</reference>
<feature type="domain" description="GyrI-like small molecule binding" evidence="1">
    <location>
        <begin position="1"/>
        <end position="166"/>
    </location>
</feature>
<evidence type="ECO:0000259" key="1">
    <source>
        <dbReference type="Pfam" id="PF06445"/>
    </source>
</evidence>
<organism evidence="2 3">
    <name type="scientific">Pseudonocardia hydrocarbonoxydans</name>
    <dbReference type="NCBI Taxonomy" id="76726"/>
    <lineage>
        <taxon>Bacteria</taxon>
        <taxon>Bacillati</taxon>
        <taxon>Actinomycetota</taxon>
        <taxon>Actinomycetes</taxon>
        <taxon>Pseudonocardiales</taxon>
        <taxon>Pseudonocardiaceae</taxon>
        <taxon>Pseudonocardia</taxon>
    </lineage>
</organism>
<dbReference type="EMBL" id="BJNG01000046">
    <property type="protein sequence ID" value="GEC22506.1"/>
    <property type="molecule type" value="Genomic_DNA"/>
</dbReference>
<dbReference type="SUPFAM" id="SSF55136">
    <property type="entry name" value="Probable bacterial effector-binding domain"/>
    <property type="match status" value="1"/>
</dbReference>
<name>A0A4Y3WYI3_9PSEU</name>
<keyword evidence="3" id="KW-1185">Reference proteome</keyword>
<sequence>MDITLATVPARALLAVDGRGAPEGAAFAAAVRALFAVRAALGAVDDVPLEGTYAQDGDALRFDLDVPHGWHWTLAVPAPGGRSAEAVATAAGRFGAPVELRAHPRQEVAQLVHPGPYADEQPSLDALYAFVARHGLRPAGVHTEVYLTDPGRTPPAENRTVLRVPVCRD</sequence>
<proteinExistence type="predicted"/>
<evidence type="ECO:0000313" key="3">
    <source>
        <dbReference type="Proteomes" id="UP000320338"/>
    </source>
</evidence>
<dbReference type="RefSeq" id="WP_141282065.1">
    <property type="nucleotide sequence ID" value="NZ_BAAARZ010000077.1"/>
</dbReference>
<gene>
    <name evidence="2" type="ORF">PHY01_47890</name>
</gene>
<evidence type="ECO:0000313" key="2">
    <source>
        <dbReference type="EMBL" id="GEC22506.1"/>
    </source>
</evidence>
<comment type="caution">
    <text evidence="2">The sequence shown here is derived from an EMBL/GenBank/DDBJ whole genome shotgun (WGS) entry which is preliminary data.</text>
</comment>
<dbReference type="OrthoDB" id="4772335at2"/>
<dbReference type="Proteomes" id="UP000320338">
    <property type="component" value="Unassembled WGS sequence"/>
</dbReference>
<dbReference type="AlphaFoldDB" id="A0A4Y3WYI3"/>
<dbReference type="Pfam" id="PF06445">
    <property type="entry name" value="GyrI-like"/>
    <property type="match status" value="1"/>
</dbReference>
<dbReference type="InterPro" id="IPR011256">
    <property type="entry name" value="Reg_factor_effector_dom_sf"/>
</dbReference>
<dbReference type="InterPro" id="IPR029442">
    <property type="entry name" value="GyrI-like"/>
</dbReference>